<name>A0ACC1S8D5_9HYPO</name>
<evidence type="ECO:0000313" key="2">
    <source>
        <dbReference type="Proteomes" id="UP001148629"/>
    </source>
</evidence>
<dbReference type="EMBL" id="JANRMS010000814">
    <property type="protein sequence ID" value="KAJ3534069.1"/>
    <property type="molecule type" value="Genomic_DNA"/>
</dbReference>
<comment type="caution">
    <text evidence="1">The sequence shown here is derived from an EMBL/GenBank/DDBJ whole genome shotgun (WGS) entry which is preliminary data.</text>
</comment>
<reference evidence="1" key="1">
    <citation type="submission" date="2022-08" db="EMBL/GenBank/DDBJ databases">
        <title>Genome Sequence of Fusarium decemcellulare.</title>
        <authorList>
            <person name="Buettner E."/>
        </authorList>
    </citation>
    <scope>NUCLEOTIDE SEQUENCE</scope>
    <source>
        <strain evidence="1">Babe19</strain>
    </source>
</reference>
<sequence>MDLTKPRPNDEEALATALKEVTFWPPHNQHANRNRSEPFRALLTLAFPSPPLFPEVHSPHLPVCKYTVAIGLGYLKPDPEDSGPDDERATPMTRQVSFLAKACNRIQEVNNRFPTRGEVIDLFNFK</sequence>
<dbReference type="Proteomes" id="UP001148629">
    <property type="component" value="Unassembled WGS sequence"/>
</dbReference>
<proteinExistence type="predicted"/>
<organism evidence="1 2">
    <name type="scientific">Fusarium decemcellulare</name>
    <dbReference type="NCBI Taxonomy" id="57161"/>
    <lineage>
        <taxon>Eukaryota</taxon>
        <taxon>Fungi</taxon>
        <taxon>Dikarya</taxon>
        <taxon>Ascomycota</taxon>
        <taxon>Pezizomycotina</taxon>
        <taxon>Sordariomycetes</taxon>
        <taxon>Hypocreomycetidae</taxon>
        <taxon>Hypocreales</taxon>
        <taxon>Nectriaceae</taxon>
        <taxon>Fusarium</taxon>
        <taxon>Fusarium decemcellulare species complex</taxon>
    </lineage>
</organism>
<gene>
    <name evidence="1" type="ORF">NM208_g7702</name>
</gene>
<evidence type="ECO:0000313" key="1">
    <source>
        <dbReference type="EMBL" id="KAJ3534069.1"/>
    </source>
</evidence>
<accession>A0ACC1S8D5</accession>
<protein>
    <submittedName>
        <fullName evidence="1">Uncharacterized protein</fullName>
    </submittedName>
</protein>
<keyword evidence="2" id="KW-1185">Reference proteome</keyword>